<dbReference type="SUPFAM" id="SSF48726">
    <property type="entry name" value="Immunoglobulin"/>
    <property type="match status" value="3"/>
</dbReference>
<dbReference type="FunFam" id="2.60.40.10:FF:000002">
    <property type="entry name" value="Titin a"/>
    <property type="match status" value="2"/>
</dbReference>
<evidence type="ECO:0000313" key="6">
    <source>
        <dbReference type="Proteomes" id="UP000314980"/>
    </source>
</evidence>
<dbReference type="STRING" id="8187.ENSLCAP00010036479"/>
<dbReference type="CDD" id="cd00063">
    <property type="entry name" value="FN3"/>
    <property type="match status" value="5"/>
</dbReference>
<dbReference type="InterPro" id="IPR013783">
    <property type="entry name" value="Ig-like_fold"/>
</dbReference>
<dbReference type="GO" id="GO:0045214">
    <property type="term" value="P:sarcomere organization"/>
    <property type="evidence" value="ECO:0007669"/>
    <property type="project" value="TreeGrafter"/>
</dbReference>
<dbReference type="FunFam" id="2.60.40.10:FF:000112">
    <property type="entry name" value="Titin a"/>
    <property type="match status" value="1"/>
</dbReference>
<dbReference type="InParanoid" id="A0A4W6EGR1"/>
<organism evidence="5 6">
    <name type="scientific">Lates calcarifer</name>
    <name type="common">Barramundi</name>
    <name type="synonym">Holocentrus calcarifer</name>
    <dbReference type="NCBI Taxonomy" id="8187"/>
    <lineage>
        <taxon>Eukaryota</taxon>
        <taxon>Metazoa</taxon>
        <taxon>Chordata</taxon>
        <taxon>Craniata</taxon>
        <taxon>Vertebrata</taxon>
        <taxon>Euteleostomi</taxon>
        <taxon>Actinopterygii</taxon>
        <taxon>Neopterygii</taxon>
        <taxon>Teleostei</taxon>
        <taxon>Neoteleostei</taxon>
        <taxon>Acanthomorphata</taxon>
        <taxon>Carangaria</taxon>
        <taxon>Carangaria incertae sedis</taxon>
        <taxon>Centropomidae</taxon>
        <taxon>Lates</taxon>
    </lineage>
</organism>
<keyword evidence="6" id="KW-1185">Reference proteome</keyword>
<sequence>MTQERCFYYFRVLAVNEFGAGVPAETIEAVKVSEAPLPPGKITLNDVTCNSARLSWEKPDHDGGSKITCYIVEMQAKGDDTWTICSESKALEVTVNGLTKGKEYFFRVSAVNEKGKSEPKSLLAPVIVKDTSAEPIITLLSNAFSVKAGNDLKIDVPFRGTPPPTAAWKKDGNMLKETSRVNVCTSDTSSQIIIKDAARVDVGVYEVTLTNSVGSTSAEIYVNVFERPGPPSDLSVDEVSADFVSLSWQPPHYTGGSPISNYVVKKRDMGSTIWQTVSATVARTSIKISRLTQGTEYQFCIAAENRYGTSQFVEFEPVVAQYPFNKPDSDGGSPIIGYHIECKDQSSILWTKLNRSPVTEDQFKVTSVEEGLIYEFRVCAENMAGIGPCSNASDPVAARDQCDPPRNLTVTNITNSSVSLSWDKPEYDGGAKITGYIVERKELPDSCWLKCNFTNLLDTFLENSAELFSAPSETTGPVTVQHDVEPPRIILEDKFRQVVIVKAGDLLRLDADISGRPNPTVFWLKNGRHIGTKGRIEITATKTHTSLLIRESVRKDSGQYTLTLQSTGGTTSKAITCKVLDKPGPPAGPLEVSGLSAEKCTLSWGPPHETGGAEIIQSMIYESKPLVCMRDVSMNSESLLRMLQGISEPSPETDPQVAIEREEEPRFDISTEMRKTLLVKDGSSFTLTVPFTGKPVPSVSWDKADVDLRVRGLINTTSSCTSITVERATRDDSGKYIVKLQNVAGSASLTLSVRVLDSPGPPTHITVKDVTKNSATVSWDIPENEGGGPVKHYLVDIRDISRKGWTRLTDKCRRLSYKVSDLEEGGIYFFRITGENEYGIGVAAETKEGTKMKGMI</sequence>
<reference evidence="5" key="3">
    <citation type="submission" date="2025-09" db="UniProtKB">
        <authorList>
            <consortium name="Ensembl"/>
        </authorList>
    </citation>
    <scope>IDENTIFICATION</scope>
</reference>
<dbReference type="GeneTree" id="ENSGT01150000286978"/>
<dbReference type="CDD" id="cd05748">
    <property type="entry name" value="Ig_Titin_like"/>
    <property type="match status" value="3"/>
</dbReference>
<dbReference type="PANTHER" id="PTHR14340">
    <property type="entry name" value="MICROFIBRIL-ASSOCIATED GLYCOPROTEIN 3"/>
    <property type="match status" value="1"/>
</dbReference>
<feature type="domain" description="Fibronectin type-III" evidence="4">
    <location>
        <begin position="38"/>
        <end position="131"/>
    </location>
</feature>
<accession>A0A4W6EGR1</accession>
<feature type="domain" description="Fibronectin type-III" evidence="4">
    <location>
        <begin position="761"/>
        <end position="854"/>
    </location>
</feature>
<dbReference type="FunFam" id="2.60.40.10:FF:000003">
    <property type="entry name" value="Titin isoform E"/>
    <property type="match status" value="2"/>
</dbReference>
<reference evidence="5" key="2">
    <citation type="submission" date="2025-08" db="UniProtKB">
        <authorList>
            <consortium name="Ensembl"/>
        </authorList>
    </citation>
    <scope>IDENTIFICATION</scope>
</reference>
<dbReference type="InterPro" id="IPR013098">
    <property type="entry name" value="Ig_I-set"/>
</dbReference>
<dbReference type="InterPro" id="IPR036116">
    <property type="entry name" value="FN3_sf"/>
</dbReference>
<dbReference type="GO" id="GO:0008307">
    <property type="term" value="F:structural constituent of muscle"/>
    <property type="evidence" value="ECO:0007669"/>
    <property type="project" value="TreeGrafter"/>
</dbReference>
<dbReference type="SMART" id="SM00409">
    <property type="entry name" value="IG"/>
    <property type="match status" value="3"/>
</dbReference>
<proteinExistence type="predicted"/>
<feature type="domain" description="Ig-like" evidence="3">
    <location>
        <begin position="665"/>
        <end position="750"/>
    </location>
</feature>
<keyword evidence="2" id="KW-0393">Immunoglobulin domain</keyword>
<dbReference type="GO" id="GO:0048738">
    <property type="term" value="P:cardiac muscle tissue development"/>
    <property type="evidence" value="ECO:0007669"/>
    <property type="project" value="TreeGrafter"/>
</dbReference>
<dbReference type="Ensembl" id="ENSLCAT00010037333.1">
    <property type="protein sequence ID" value="ENSLCAP00010036479.1"/>
    <property type="gene ID" value="ENSLCAG00010017091.1"/>
</dbReference>
<keyword evidence="1" id="KW-0677">Repeat</keyword>
<dbReference type="PROSITE" id="PS50853">
    <property type="entry name" value="FN3"/>
    <property type="match status" value="4"/>
</dbReference>
<dbReference type="InterPro" id="IPR003599">
    <property type="entry name" value="Ig_sub"/>
</dbReference>
<dbReference type="PRINTS" id="PR00014">
    <property type="entry name" value="FNTYPEIII"/>
</dbReference>
<dbReference type="Gene3D" id="2.60.40.10">
    <property type="entry name" value="Immunoglobulins"/>
    <property type="match status" value="9"/>
</dbReference>
<evidence type="ECO:0000313" key="5">
    <source>
        <dbReference type="Ensembl" id="ENSLCAP00010036479.1"/>
    </source>
</evidence>
<dbReference type="Pfam" id="PF00041">
    <property type="entry name" value="fn3"/>
    <property type="match status" value="5"/>
</dbReference>
<evidence type="ECO:0000256" key="1">
    <source>
        <dbReference type="ARBA" id="ARBA00022737"/>
    </source>
</evidence>
<evidence type="ECO:0000256" key="2">
    <source>
        <dbReference type="ARBA" id="ARBA00023319"/>
    </source>
</evidence>
<name>A0A4W6EGR1_LATCA</name>
<reference evidence="6" key="1">
    <citation type="submission" date="2015-09" db="EMBL/GenBank/DDBJ databases">
        <authorList>
            <person name="Sai Rama Sridatta P."/>
        </authorList>
    </citation>
    <scope>NUCLEOTIDE SEQUENCE [LARGE SCALE GENOMIC DNA]</scope>
</reference>
<dbReference type="SMART" id="SM00060">
    <property type="entry name" value="FN3"/>
    <property type="match status" value="6"/>
</dbReference>
<evidence type="ECO:0000259" key="3">
    <source>
        <dbReference type="PROSITE" id="PS50835"/>
    </source>
</evidence>
<dbReference type="GO" id="GO:0031430">
    <property type="term" value="C:M band"/>
    <property type="evidence" value="ECO:0007669"/>
    <property type="project" value="TreeGrafter"/>
</dbReference>
<evidence type="ECO:0008006" key="7">
    <source>
        <dbReference type="Google" id="ProtNLM"/>
    </source>
</evidence>
<evidence type="ECO:0000259" key="4">
    <source>
        <dbReference type="PROSITE" id="PS50853"/>
    </source>
</evidence>
<dbReference type="SMART" id="SM00408">
    <property type="entry name" value="IGc2"/>
    <property type="match status" value="3"/>
</dbReference>
<dbReference type="PANTHER" id="PTHR14340:SF13">
    <property type="entry name" value="TITIN"/>
    <property type="match status" value="1"/>
</dbReference>
<dbReference type="Proteomes" id="UP000314980">
    <property type="component" value="Unassembled WGS sequence"/>
</dbReference>
<dbReference type="PROSITE" id="PS50835">
    <property type="entry name" value="IG_LIKE"/>
    <property type="match status" value="3"/>
</dbReference>
<protein>
    <recommendedName>
        <fullName evidence="7">Titin</fullName>
    </recommendedName>
</protein>
<dbReference type="AlphaFoldDB" id="A0A4W6EGR1"/>
<feature type="domain" description="Ig-like" evidence="3">
    <location>
        <begin position="135"/>
        <end position="223"/>
    </location>
</feature>
<dbReference type="InterPro" id="IPR036179">
    <property type="entry name" value="Ig-like_dom_sf"/>
</dbReference>
<dbReference type="FunFam" id="2.60.40.10:FF:000031">
    <property type="entry name" value="Myosin-binding protein C, slow type"/>
    <property type="match status" value="1"/>
</dbReference>
<dbReference type="SUPFAM" id="SSF49265">
    <property type="entry name" value="Fibronectin type III"/>
    <property type="match status" value="3"/>
</dbReference>
<dbReference type="InterPro" id="IPR003598">
    <property type="entry name" value="Ig_sub2"/>
</dbReference>
<feature type="domain" description="Fibronectin type-III" evidence="4">
    <location>
        <begin position="230"/>
        <end position="323"/>
    </location>
</feature>
<dbReference type="InterPro" id="IPR003961">
    <property type="entry name" value="FN3_dom"/>
</dbReference>
<feature type="domain" description="Ig-like" evidence="3">
    <location>
        <begin position="487"/>
        <end position="576"/>
    </location>
</feature>
<feature type="domain" description="Fibronectin type-III" evidence="4">
    <location>
        <begin position="404"/>
        <end position="506"/>
    </location>
</feature>
<dbReference type="Pfam" id="PF07679">
    <property type="entry name" value="I-set"/>
    <property type="match status" value="3"/>
</dbReference>
<dbReference type="InterPro" id="IPR007110">
    <property type="entry name" value="Ig-like_dom"/>
</dbReference>